<dbReference type="Proteomes" id="UP000535838">
    <property type="component" value="Unassembled WGS sequence"/>
</dbReference>
<feature type="binding site" evidence="10">
    <location>
        <position position="68"/>
    </location>
    <ligand>
        <name>Zn(2+)</name>
        <dbReference type="ChEBI" id="CHEBI:29105"/>
        <label>2</label>
        <note>catalytic</note>
    </ligand>
</feature>
<evidence type="ECO:0000256" key="8">
    <source>
        <dbReference type="ARBA" id="ARBA00022833"/>
    </source>
</evidence>
<feature type="binding site" evidence="10">
    <location>
        <position position="69"/>
    </location>
    <ligand>
        <name>Zn(2+)</name>
        <dbReference type="ChEBI" id="CHEBI:29105"/>
        <label>2</label>
        <note>catalytic</note>
    </ligand>
</feature>
<dbReference type="PANTHER" id="PTHR46018">
    <property type="entry name" value="ZINC PHOSPHODIESTERASE ELAC PROTEIN 1"/>
    <property type="match status" value="1"/>
</dbReference>
<reference evidence="11 12" key="1">
    <citation type="submission" date="2020-08" db="EMBL/GenBank/DDBJ databases">
        <title>Cohnella phylogeny.</title>
        <authorList>
            <person name="Dunlap C."/>
        </authorList>
    </citation>
    <scope>NUCLEOTIDE SEQUENCE [LARGE SCALE GENOMIC DNA]</scope>
    <source>
        <strain evidence="11 12">DSM 25241</strain>
    </source>
</reference>
<keyword evidence="5 10" id="KW-0479">Metal-binding</keyword>
<evidence type="ECO:0000313" key="11">
    <source>
        <dbReference type="EMBL" id="MBB6636968.1"/>
    </source>
</evidence>
<sequence>MQLIFLGTGAGRPTLERNVTSIALQFPERHNRFWLFDAGEGTQHRLLGIKRLKLSKLDKIFITHLHGDHLYGLPGLLTSRSFIEGAGKLTVYGPPGLKAYLDGIMDISEVHLDYELEIVELASEKMEQTVLEDSFCRIVAMELDHRIRCYGYRIMESPKTGSLDLEKLKRLGISPGPEYGKLKRGEAVTLKDGTVIRSEEVLSSPKKGVTVTILGDTAPCENAVKLAHEADLLVHEATFASGLEEKAAAYGHSTITQAARAAREARAKCLVVTHFSARYAADAVERMAEEARSVFGNLHAAADGREFAIPMDAAGED</sequence>
<gene>
    <name evidence="10 11" type="primary">rnz</name>
    <name evidence="11" type="ORF">H7B67_22805</name>
</gene>
<comment type="caution">
    <text evidence="11">The sequence shown here is derived from an EMBL/GenBank/DDBJ whole genome shotgun (WGS) entry which is preliminary data.</text>
</comment>
<dbReference type="EMBL" id="JACJVQ010000019">
    <property type="protein sequence ID" value="MBB6636968.1"/>
    <property type="molecule type" value="Genomic_DNA"/>
</dbReference>
<protein>
    <recommendedName>
        <fullName evidence="2 10">Ribonuclease Z</fullName>
        <shortName evidence="10">RNase Z</shortName>
        <ecNumber evidence="2 10">3.1.26.11</ecNumber>
    </recommendedName>
    <alternativeName>
        <fullName evidence="10">tRNA 3 endonuclease</fullName>
    </alternativeName>
    <alternativeName>
        <fullName evidence="10">tRNase Z</fullName>
    </alternativeName>
</protein>
<evidence type="ECO:0000256" key="7">
    <source>
        <dbReference type="ARBA" id="ARBA00022801"/>
    </source>
</evidence>
<comment type="similarity">
    <text evidence="10">Belongs to the RNase Z family.</text>
</comment>
<evidence type="ECO:0000256" key="10">
    <source>
        <dbReference type="HAMAP-Rule" id="MF_01818"/>
    </source>
</evidence>
<accession>A0A841T3N1</accession>
<dbReference type="PANTHER" id="PTHR46018:SF2">
    <property type="entry name" value="ZINC PHOSPHODIESTERASE ELAC PROTEIN 1"/>
    <property type="match status" value="1"/>
</dbReference>
<dbReference type="AlphaFoldDB" id="A0A841T3N1"/>
<feature type="binding site" evidence="10">
    <location>
        <position position="274"/>
    </location>
    <ligand>
        <name>Zn(2+)</name>
        <dbReference type="ChEBI" id="CHEBI:29105"/>
        <label>2</label>
        <note>catalytic</note>
    </ligand>
</feature>
<evidence type="ECO:0000256" key="2">
    <source>
        <dbReference type="ARBA" id="ARBA00012477"/>
    </source>
</evidence>
<evidence type="ECO:0000256" key="4">
    <source>
        <dbReference type="ARBA" id="ARBA00022722"/>
    </source>
</evidence>
<dbReference type="FunFam" id="3.60.15.10:FF:000002">
    <property type="entry name" value="Ribonuclease Z"/>
    <property type="match status" value="1"/>
</dbReference>
<feature type="binding site" evidence="10">
    <location>
        <position position="216"/>
    </location>
    <ligand>
        <name>Zn(2+)</name>
        <dbReference type="ChEBI" id="CHEBI:29105"/>
        <label>1</label>
        <note>catalytic</note>
    </ligand>
</feature>
<comment type="cofactor">
    <cofactor evidence="10">
        <name>Zn(2+)</name>
        <dbReference type="ChEBI" id="CHEBI:29105"/>
    </cofactor>
    <text evidence="10">Binds 2 Zn(2+) ions.</text>
</comment>
<feature type="active site" description="Proton acceptor" evidence="10">
    <location>
        <position position="68"/>
    </location>
</feature>
<evidence type="ECO:0000256" key="5">
    <source>
        <dbReference type="ARBA" id="ARBA00022723"/>
    </source>
</evidence>
<name>A0A841T3N1_9BACL</name>
<keyword evidence="8 10" id="KW-0862">Zinc</keyword>
<dbReference type="GO" id="GO:0008270">
    <property type="term" value="F:zinc ion binding"/>
    <property type="evidence" value="ECO:0007669"/>
    <property type="project" value="UniProtKB-UniRule"/>
</dbReference>
<feature type="binding site" evidence="10">
    <location>
        <position position="66"/>
    </location>
    <ligand>
        <name>Zn(2+)</name>
        <dbReference type="ChEBI" id="CHEBI:29105"/>
        <label>1</label>
        <note>catalytic</note>
    </ligand>
</feature>
<feature type="binding site" evidence="10">
    <location>
        <position position="216"/>
    </location>
    <ligand>
        <name>Zn(2+)</name>
        <dbReference type="ChEBI" id="CHEBI:29105"/>
        <label>2</label>
        <note>catalytic</note>
    </ligand>
</feature>
<dbReference type="NCBIfam" id="NF000801">
    <property type="entry name" value="PRK00055.1-3"/>
    <property type="match status" value="1"/>
</dbReference>
<keyword evidence="12" id="KW-1185">Reference proteome</keyword>
<dbReference type="HAMAP" id="MF_01818">
    <property type="entry name" value="RNase_Z_BN"/>
    <property type="match status" value="1"/>
</dbReference>
<keyword evidence="7 10" id="KW-0378">Hydrolase</keyword>
<dbReference type="RefSeq" id="WP_185122162.1">
    <property type="nucleotide sequence ID" value="NZ_JACJVQ010000019.1"/>
</dbReference>
<dbReference type="InterPro" id="IPR013471">
    <property type="entry name" value="RNase_Z/BN"/>
</dbReference>
<keyword evidence="6 10" id="KW-0255">Endonuclease</keyword>
<evidence type="ECO:0000256" key="9">
    <source>
        <dbReference type="ARBA" id="ARBA00057812"/>
    </source>
</evidence>
<dbReference type="Pfam" id="PF23023">
    <property type="entry name" value="Anti-Pycsar_Apyc1"/>
    <property type="match status" value="1"/>
</dbReference>
<proteinExistence type="inferred from homology"/>
<comment type="subunit">
    <text evidence="1 10">Homodimer.</text>
</comment>
<dbReference type="GO" id="GO:0042781">
    <property type="term" value="F:3'-tRNA processing endoribonuclease activity"/>
    <property type="evidence" value="ECO:0007669"/>
    <property type="project" value="UniProtKB-UniRule"/>
</dbReference>
<keyword evidence="4 10" id="KW-0540">Nuclease</keyword>
<organism evidence="11 12">
    <name type="scientific">Cohnella thailandensis</name>
    <dbReference type="NCBI Taxonomy" id="557557"/>
    <lineage>
        <taxon>Bacteria</taxon>
        <taxon>Bacillati</taxon>
        <taxon>Bacillota</taxon>
        <taxon>Bacilli</taxon>
        <taxon>Bacillales</taxon>
        <taxon>Paenibacillaceae</taxon>
        <taxon>Cohnella</taxon>
    </lineage>
</organism>
<evidence type="ECO:0000256" key="3">
    <source>
        <dbReference type="ARBA" id="ARBA00022694"/>
    </source>
</evidence>
<dbReference type="GO" id="GO:0042802">
    <property type="term" value="F:identical protein binding"/>
    <property type="evidence" value="ECO:0007669"/>
    <property type="project" value="UniProtKB-ARBA"/>
</dbReference>
<dbReference type="Gene3D" id="3.60.15.10">
    <property type="entry name" value="Ribonuclease Z/Hydroxyacylglutathione hydrolase-like"/>
    <property type="match status" value="1"/>
</dbReference>
<dbReference type="SUPFAM" id="SSF56281">
    <property type="entry name" value="Metallo-hydrolase/oxidoreductase"/>
    <property type="match status" value="1"/>
</dbReference>
<keyword evidence="3 10" id="KW-0819">tRNA processing</keyword>
<evidence type="ECO:0000256" key="6">
    <source>
        <dbReference type="ARBA" id="ARBA00022759"/>
    </source>
</evidence>
<dbReference type="InterPro" id="IPR036866">
    <property type="entry name" value="RibonucZ/Hydroxyglut_hydro"/>
</dbReference>
<evidence type="ECO:0000256" key="1">
    <source>
        <dbReference type="ARBA" id="ARBA00011738"/>
    </source>
</evidence>
<dbReference type="NCBIfam" id="TIGR02651">
    <property type="entry name" value="RNase_Z"/>
    <property type="match status" value="1"/>
</dbReference>
<feature type="binding site" evidence="10">
    <location>
        <position position="145"/>
    </location>
    <ligand>
        <name>Zn(2+)</name>
        <dbReference type="ChEBI" id="CHEBI:29105"/>
        <label>1</label>
        <note>catalytic</note>
    </ligand>
</feature>
<feature type="binding site" evidence="10">
    <location>
        <position position="64"/>
    </location>
    <ligand>
        <name>Zn(2+)</name>
        <dbReference type="ChEBI" id="CHEBI:29105"/>
        <label>1</label>
        <note>catalytic</note>
    </ligand>
</feature>
<comment type="catalytic activity">
    <reaction evidence="10">
        <text>Endonucleolytic cleavage of RNA, removing extra 3' nucleotides from tRNA precursor, generating 3' termini of tRNAs. A 3'-hydroxy group is left at the tRNA terminus and a 5'-phosphoryl group is left at the trailer molecule.</text>
        <dbReference type="EC" id="3.1.26.11"/>
    </reaction>
</comment>
<comment type="function">
    <text evidence="9 10">Zinc phosphodiesterase, which displays some tRNA 3'-processing endonuclease activity. Probably involved in tRNA maturation, by removing a 3'-trailer from precursor tRNA.</text>
</comment>
<dbReference type="CDD" id="cd07717">
    <property type="entry name" value="RNaseZ_ZiPD-like_MBL-fold"/>
    <property type="match status" value="1"/>
</dbReference>
<evidence type="ECO:0000313" key="12">
    <source>
        <dbReference type="Proteomes" id="UP000535838"/>
    </source>
</evidence>
<dbReference type="EC" id="3.1.26.11" evidence="2 10"/>